<dbReference type="eggNOG" id="KOG1439">
    <property type="taxonomic scope" value="Eukaryota"/>
</dbReference>
<dbReference type="EMBL" id="LFWA01000007">
    <property type="protein sequence ID" value="KTW30543.1"/>
    <property type="molecule type" value="Genomic_DNA"/>
</dbReference>
<dbReference type="GO" id="GO:0005092">
    <property type="term" value="F:GDP-dissociation inhibitor activity"/>
    <property type="evidence" value="ECO:0007669"/>
    <property type="project" value="InterPro"/>
</dbReference>
<dbReference type="GO" id="GO:0007264">
    <property type="term" value="P:small GTPase-mediated signal transduction"/>
    <property type="evidence" value="ECO:0007669"/>
    <property type="project" value="InterPro"/>
</dbReference>
<dbReference type="GeneID" id="28940344"/>
<dbReference type="AlphaFoldDB" id="A0A0W4ZQA9"/>
<evidence type="ECO:0008006" key="4">
    <source>
        <dbReference type="Google" id="ProtNLM"/>
    </source>
</evidence>
<dbReference type="SUPFAM" id="SSF51905">
    <property type="entry name" value="FAD/NAD(P)-binding domain"/>
    <property type="match status" value="1"/>
</dbReference>
<dbReference type="GO" id="GO:0016192">
    <property type="term" value="P:vesicle-mediated transport"/>
    <property type="evidence" value="ECO:0007669"/>
    <property type="project" value="TreeGrafter"/>
</dbReference>
<evidence type="ECO:0000313" key="3">
    <source>
        <dbReference type="Proteomes" id="UP000053447"/>
    </source>
</evidence>
<dbReference type="Gene3D" id="3.50.50.60">
    <property type="entry name" value="FAD/NAD(P)-binding domain"/>
    <property type="match status" value="1"/>
</dbReference>
<dbReference type="PANTHER" id="PTHR11787:SF4">
    <property type="entry name" value="CHM, RAB ESCORT PROTEIN 1"/>
    <property type="match status" value="1"/>
</dbReference>
<dbReference type="Gene3D" id="3.30.519.10">
    <property type="entry name" value="Guanine Nucleotide Dissociation Inhibitor, domain 2"/>
    <property type="match status" value="1"/>
</dbReference>
<dbReference type="Pfam" id="PF00996">
    <property type="entry name" value="GDI"/>
    <property type="match status" value="1"/>
</dbReference>
<proteinExistence type="inferred from homology"/>
<dbReference type="VEuPathDB" id="FungiDB:T551_01826"/>
<dbReference type="InterPro" id="IPR018203">
    <property type="entry name" value="GDP_dissociation_inhibitor"/>
</dbReference>
<comment type="similarity">
    <text evidence="1">Belongs to the Rab GDI family.</text>
</comment>
<sequence>MENNQQYDFLIYGTGISESILAWKVALSTENKVLHVDSNKYYGRDLASLSWDELKKWVEVLGSIRDSVYRDAELVINDEESMDTSRSYSFSLSPFLIYSKSKIIDLFILYKLQPYLVFRSYNSMFIYNKSAENVFFEVPYNKEMIAFREDIDFIWKRRIMRFIEFISDTTSAKSQEILNGHDDDLIIDFLSSEPFALSPLYIDMFTYGIALSNTPNITVKEALPKVKQFFSSLGIYVDFSILNCSYGAGSEAVQAFSRKASLNNATYILGKQITSYSINNEEVYPLTVILDNDMEIKCKKLITSCQVGTYKPNSLLDDQLCVRSICLIKGDLSRTLQNNCTALFFFPPQSLNSNKYPLQMMIHGNISGDCPSGQCKLIVFYILEMALIMIDVIYTRTLGNISEEKDSILSAIQIIIHSASINVEEVPKILFTLFYSQCAVEIVSSDSQNIIPVQNISFDIDFNQETDNANQIYKLLLNKDIFSS</sequence>
<comment type="caution">
    <text evidence="2">The sequence shown here is derived from an EMBL/GenBank/DDBJ whole genome shotgun (WGS) entry which is preliminary data.</text>
</comment>
<dbReference type="OrthoDB" id="1923006at2759"/>
<dbReference type="GO" id="GO:0005968">
    <property type="term" value="C:Rab-protein geranylgeranyltransferase complex"/>
    <property type="evidence" value="ECO:0007669"/>
    <property type="project" value="TreeGrafter"/>
</dbReference>
<dbReference type="Proteomes" id="UP000053447">
    <property type="component" value="Unassembled WGS sequence"/>
</dbReference>
<evidence type="ECO:0000256" key="1">
    <source>
        <dbReference type="ARBA" id="ARBA00005593"/>
    </source>
</evidence>
<dbReference type="PRINTS" id="PR00891">
    <property type="entry name" value="RABGDIREP"/>
</dbReference>
<dbReference type="InterPro" id="IPR036188">
    <property type="entry name" value="FAD/NAD-bd_sf"/>
</dbReference>
<dbReference type="RefSeq" id="XP_018229834.1">
    <property type="nucleotide sequence ID" value="XM_018374089.1"/>
</dbReference>
<dbReference type="GO" id="GO:0005829">
    <property type="term" value="C:cytosol"/>
    <property type="evidence" value="ECO:0007669"/>
    <property type="project" value="TreeGrafter"/>
</dbReference>
<name>A0A0W4ZQA9_PNEJ7</name>
<protein>
    <recommendedName>
        <fullName evidence="4">Rab proteins geranylgeranyltransferase component A</fullName>
    </recommendedName>
</protein>
<reference evidence="3" key="1">
    <citation type="journal article" date="2016" name="Nat. Commun.">
        <title>Genome analysis of three Pneumocystis species reveals adaptation mechanisms to life exclusively in mammalian hosts.</title>
        <authorList>
            <person name="Ma L."/>
            <person name="Chen Z."/>
            <person name="Huang D.W."/>
            <person name="Kutty G."/>
            <person name="Ishihara M."/>
            <person name="Wang H."/>
            <person name="Abouelleil A."/>
            <person name="Bishop L."/>
            <person name="Davey E."/>
            <person name="Deng R."/>
            <person name="Deng X."/>
            <person name="Fan L."/>
            <person name="Fantoni G."/>
            <person name="Fitzgerald M."/>
            <person name="Gogineni E."/>
            <person name="Goldberg J.M."/>
            <person name="Handley G."/>
            <person name="Hu X."/>
            <person name="Huber C."/>
            <person name="Jiao X."/>
            <person name="Jones K."/>
            <person name="Levin J.Z."/>
            <person name="Liu Y."/>
            <person name="Macdonald P."/>
            <person name="Melnikov A."/>
            <person name="Raley C."/>
            <person name="Sassi M."/>
            <person name="Sherman B.T."/>
            <person name="Song X."/>
            <person name="Sykes S."/>
            <person name="Tran B."/>
            <person name="Walsh L."/>
            <person name="Xia Y."/>
            <person name="Yang J."/>
            <person name="Young S."/>
            <person name="Zeng Q."/>
            <person name="Zheng X."/>
            <person name="Stephens R."/>
            <person name="Nusbaum C."/>
            <person name="Birren B.W."/>
            <person name="Azadi P."/>
            <person name="Lempicki R.A."/>
            <person name="Cuomo C.A."/>
            <person name="Kovacs J.A."/>
        </authorList>
    </citation>
    <scope>NUCLEOTIDE SEQUENCE [LARGE SCALE GENOMIC DNA]</scope>
    <source>
        <strain evidence="3">RU7</strain>
    </source>
</reference>
<accession>A0A0W4ZQA9</accession>
<evidence type="ECO:0000313" key="2">
    <source>
        <dbReference type="EMBL" id="KTW30543.1"/>
    </source>
</evidence>
<dbReference type="PANTHER" id="PTHR11787">
    <property type="entry name" value="RAB GDP-DISSOCIATION INHIBITOR"/>
    <property type="match status" value="1"/>
</dbReference>
<organism evidence="2 3">
    <name type="scientific">Pneumocystis jirovecii (strain RU7)</name>
    <name type="common">Human pneumocystis pneumonia agent</name>
    <dbReference type="NCBI Taxonomy" id="1408657"/>
    <lineage>
        <taxon>Eukaryota</taxon>
        <taxon>Fungi</taxon>
        <taxon>Dikarya</taxon>
        <taxon>Ascomycota</taxon>
        <taxon>Taphrinomycotina</taxon>
        <taxon>Pneumocystomycetes</taxon>
        <taxon>Pneumocystaceae</taxon>
        <taxon>Pneumocystis</taxon>
    </lineage>
</organism>
<dbReference type="STRING" id="1408657.A0A0W4ZQA9"/>
<dbReference type="GO" id="GO:0005634">
    <property type="term" value="C:nucleus"/>
    <property type="evidence" value="ECO:0007669"/>
    <property type="project" value="TreeGrafter"/>
</dbReference>
<gene>
    <name evidence="2" type="ORF">T551_01826</name>
</gene>
<dbReference type="Gene3D" id="1.10.405.10">
    <property type="entry name" value="Guanine Nucleotide Dissociation Inhibitor, domain 1"/>
    <property type="match status" value="1"/>
</dbReference>
<keyword evidence="3" id="KW-1185">Reference proteome</keyword>